<comment type="similarity">
    <text evidence="1">Belongs to the thymidylate kinase family.</text>
</comment>
<dbReference type="EMBL" id="JBAWKY010000006">
    <property type="protein sequence ID" value="MEI4463758.1"/>
    <property type="molecule type" value="Genomic_DNA"/>
</dbReference>
<evidence type="ECO:0000256" key="1">
    <source>
        <dbReference type="ARBA" id="ARBA00009776"/>
    </source>
</evidence>
<feature type="domain" description="Thymidylate kinase-like" evidence="5">
    <location>
        <begin position="12"/>
        <end position="164"/>
    </location>
</feature>
<sequence length="223" mass="25801">MSKEKRGLYICLEGLKGAGKTTLFEYLVERLDREGVDFAKVSPTRASGTTNLLERMVKSYPALKDNRLMRVFLYAQRSNHASRTADWDRELIIGERSLITSYATKWSKSPLLRWLNLSIIDVLENQIHPPDYVIYIDVPHDVLRTRIDTRDKERDIDDTAERLRDNEVAYRRMMNGGSRSRIDKVRWLTVSGIGEREHVAESVYALIMQKLQEENIKGLGESV</sequence>
<gene>
    <name evidence="6" type="ORF">SZL87_15135</name>
</gene>
<comment type="caution">
    <text evidence="6">The sequence shown here is derived from an EMBL/GenBank/DDBJ whole genome shotgun (WGS) entry which is preliminary data.</text>
</comment>
<accession>A0ABU8ELH0</accession>
<keyword evidence="4" id="KW-0067">ATP-binding</keyword>
<dbReference type="PANTHER" id="PTHR10344:SF4">
    <property type="entry name" value="UMP-CMP KINASE 2, MITOCHONDRIAL"/>
    <property type="match status" value="1"/>
</dbReference>
<dbReference type="Gene3D" id="3.40.50.300">
    <property type="entry name" value="P-loop containing nucleotide triphosphate hydrolases"/>
    <property type="match status" value="1"/>
</dbReference>
<evidence type="ECO:0000256" key="3">
    <source>
        <dbReference type="ARBA" id="ARBA00022741"/>
    </source>
</evidence>
<evidence type="ECO:0000256" key="2">
    <source>
        <dbReference type="ARBA" id="ARBA00017144"/>
    </source>
</evidence>
<evidence type="ECO:0000259" key="5">
    <source>
        <dbReference type="Pfam" id="PF02223"/>
    </source>
</evidence>
<dbReference type="InterPro" id="IPR039430">
    <property type="entry name" value="Thymidylate_kin-like_dom"/>
</dbReference>
<keyword evidence="3" id="KW-0547">Nucleotide-binding</keyword>
<proteinExistence type="inferred from homology"/>
<dbReference type="Proteomes" id="UP001387110">
    <property type="component" value="Unassembled WGS sequence"/>
</dbReference>
<evidence type="ECO:0000256" key="4">
    <source>
        <dbReference type="ARBA" id="ARBA00022840"/>
    </source>
</evidence>
<protein>
    <recommendedName>
        <fullName evidence="2">Thymidylate kinase</fullName>
    </recommendedName>
</protein>
<evidence type="ECO:0000313" key="6">
    <source>
        <dbReference type="EMBL" id="MEI4463758.1"/>
    </source>
</evidence>
<dbReference type="SUPFAM" id="SSF52540">
    <property type="entry name" value="P-loop containing nucleoside triphosphate hydrolases"/>
    <property type="match status" value="1"/>
</dbReference>
<keyword evidence="7" id="KW-1185">Reference proteome</keyword>
<dbReference type="Pfam" id="PF02223">
    <property type="entry name" value="Thymidylate_kin"/>
    <property type="match status" value="1"/>
</dbReference>
<dbReference type="InterPro" id="IPR027417">
    <property type="entry name" value="P-loop_NTPase"/>
</dbReference>
<name>A0ABU8ELH0_9BACL</name>
<reference evidence="6 7" key="1">
    <citation type="submission" date="2023-12" db="EMBL/GenBank/DDBJ databases">
        <authorList>
            <person name="Easwaran N."/>
            <person name="Lazarus H.P.S."/>
        </authorList>
    </citation>
    <scope>NUCLEOTIDE SEQUENCE [LARGE SCALE GENOMIC DNA]</scope>
    <source>
        <strain evidence="6 7">VIT-2023</strain>
    </source>
</reference>
<dbReference type="PANTHER" id="PTHR10344">
    <property type="entry name" value="THYMIDYLATE KINASE"/>
    <property type="match status" value="1"/>
</dbReference>
<evidence type="ECO:0000313" key="7">
    <source>
        <dbReference type="Proteomes" id="UP001387110"/>
    </source>
</evidence>
<dbReference type="RefSeq" id="WP_336449620.1">
    <property type="nucleotide sequence ID" value="NZ_JBAWKY010000006.1"/>
</dbReference>
<organism evidence="6 7">
    <name type="scientific">Exiguobacterium indicum</name>
    <dbReference type="NCBI Taxonomy" id="296995"/>
    <lineage>
        <taxon>Bacteria</taxon>
        <taxon>Bacillati</taxon>
        <taxon>Bacillota</taxon>
        <taxon>Bacilli</taxon>
        <taxon>Bacillales</taxon>
        <taxon>Bacillales Family XII. Incertae Sedis</taxon>
        <taxon>Exiguobacterium</taxon>
    </lineage>
</organism>